<dbReference type="EMBL" id="JXXZ01000002">
    <property type="protein sequence ID" value="KJZ01950.1"/>
    <property type="molecule type" value="Genomic_DNA"/>
</dbReference>
<dbReference type="PROSITE" id="PS00018">
    <property type="entry name" value="EF_HAND_1"/>
    <property type="match status" value="1"/>
</dbReference>
<dbReference type="SUPFAM" id="SSF47473">
    <property type="entry name" value="EF-hand"/>
    <property type="match status" value="1"/>
</dbReference>
<dbReference type="OrthoDB" id="6121358at2"/>
<comment type="caution">
    <text evidence="3">The sequence shown here is derived from an EMBL/GenBank/DDBJ whole genome shotgun (WGS) entry which is preliminary data.</text>
</comment>
<feature type="domain" description="EF-hand" evidence="2">
    <location>
        <begin position="42"/>
        <end position="77"/>
    </location>
</feature>
<accession>A0A0F4Q3M7</accession>
<dbReference type="InterPro" id="IPR002048">
    <property type="entry name" value="EF_hand_dom"/>
</dbReference>
<dbReference type="PROSITE" id="PS50222">
    <property type="entry name" value="EF_HAND_2"/>
    <property type="match status" value="1"/>
</dbReference>
<evidence type="ECO:0000313" key="6">
    <source>
        <dbReference type="Proteomes" id="UP000305874"/>
    </source>
</evidence>
<evidence type="ECO:0000313" key="3">
    <source>
        <dbReference type="EMBL" id="KJZ01950.1"/>
    </source>
</evidence>
<evidence type="ECO:0000313" key="5">
    <source>
        <dbReference type="Proteomes" id="UP000033664"/>
    </source>
</evidence>
<dbReference type="Gene3D" id="1.10.238.10">
    <property type="entry name" value="EF-hand"/>
    <property type="match status" value="1"/>
</dbReference>
<evidence type="ECO:0000256" key="1">
    <source>
        <dbReference type="SAM" id="SignalP"/>
    </source>
</evidence>
<sequence>MRRLSVFVAFLTVITVTFAKSQVSFQHLDSDHNHSISYLEAQQLDGLAPVFSDLDRNRDNTLSADEFARFRQQQLTPS</sequence>
<dbReference type="InterPro" id="IPR018247">
    <property type="entry name" value="EF_Hand_1_Ca_BS"/>
</dbReference>
<reference evidence="6" key="3">
    <citation type="submission" date="2019-06" db="EMBL/GenBank/DDBJ databases">
        <title>Co-occurence of chitin degradation, pigmentation and bioactivity in marine Pseudoalteromonas.</title>
        <authorList>
            <person name="Sonnenschein E.C."/>
            <person name="Bech P.K."/>
        </authorList>
    </citation>
    <scope>NUCLEOTIDE SEQUENCE [LARGE SCALE GENOMIC DNA]</scope>
    <source>
        <strain evidence="6">S2897</strain>
    </source>
</reference>
<proteinExistence type="predicted"/>
<reference evidence="3 5" key="1">
    <citation type="journal article" date="2015" name="BMC Genomics">
        <title>Genome mining reveals unlocked bioactive potential of marine Gram-negative bacteria.</title>
        <authorList>
            <person name="Machado H."/>
            <person name="Sonnenschein E.C."/>
            <person name="Melchiorsen J."/>
            <person name="Gram L."/>
        </authorList>
    </citation>
    <scope>NUCLEOTIDE SEQUENCE [LARGE SCALE GENOMIC DNA]</scope>
    <source>
        <strain evidence="3 5">S3137</strain>
    </source>
</reference>
<reference evidence="4" key="4">
    <citation type="submission" date="2019-09" db="EMBL/GenBank/DDBJ databases">
        <title>Co-occurence of chitin degradation, pigmentation and bioactivity in marine Pseudoalteromonas.</title>
        <authorList>
            <person name="Sonnenschein E.C."/>
            <person name="Bech P.K."/>
        </authorList>
    </citation>
    <scope>NUCLEOTIDE SEQUENCE</scope>
    <source>
        <strain evidence="4">S2897</strain>
    </source>
</reference>
<keyword evidence="5" id="KW-1185">Reference proteome</keyword>
<dbReference type="STRING" id="151081.TW72_03170"/>
<feature type="signal peptide" evidence="1">
    <location>
        <begin position="1"/>
        <end position="19"/>
    </location>
</feature>
<dbReference type="Proteomes" id="UP000033664">
    <property type="component" value="Unassembled WGS sequence"/>
</dbReference>
<dbReference type="PATRIC" id="fig|151081.8.peg.1812"/>
<evidence type="ECO:0000259" key="2">
    <source>
        <dbReference type="PROSITE" id="PS50222"/>
    </source>
</evidence>
<evidence type="ECO:0000313" key="4">
    <source>
        <dbReference type="EMBL" id="TMP88970.1"/>
    </source>
</evidence>
<name>A0A0F4Q3M7_9GAMM</name>
<dbReference type="EMBL" id="PNCG01000001">
    <property type="protein sequence ID" value="TMP88970.1"/>
    <property type="molecule type" value="Genomic_DNA"/>
</dbReference>
<dbReference type="Proteomes" id="UP000305874">
    <property type="component" value="Unassembled WGS sequence"/>
</dbReference>
<reference evidence="4 6" key="2">
    <citation type="submission" date="2017-12" db="EMBL/GenBank/DDBJ databases">
        <authorList>
            <person name="Paulsen S."/>
            <person name="Gram L.K."/>
        </authorList>
    </citation>
    <scope>NUCLEOTIDE SEQUENCE [LARGE SCALE GENOMIC DNA]</scope>
    <source>
        <strain evidence="4 6">S2897</strain>
    </source>
</reference>
<gene>
    <name evidence="4" type="ORF">CWC05_01040</name>
    <name evidence="3" type="ORF">TW72_03170</name>
</gene>
<protein>
    <recommendedName>
        <fullName evidence="2">EF-hand domain-containing protein</fullName>
    </recommendedName>
</protein>
<keyword evidence="1" id="KW-0732">Signal</keyword>
<dbReference type="GO" id="GO:0005509">
    <property type="term" value="F:calcium ion binding"/>
    <property type="evidence" value="ECO:0007669"/>
    <property type="project" value="InterPro"/>
</dbReference>
<feature type="chain" id="PRO_5033716410" description="EF-hand domain-containing protein" evidence="1">
    <location>
        <begin position="20"/>
        <end position="78"/>
    </location>
</feature>
<organism evidence="3 5">
    <name type="scientific">Pseudoalteromonas ruthenica</name>
    <dbReference type="NCBI Taxonomy" id="151081"/>
    <lineage>
        <taxon>Bacteria</taxon>
        <taxon>Pseudomonadati</taxon>
        <taxon>Pseudomonadota</taxon>
        <taxon>Gammaproteobacteria</taxon>
        <taxon>Alteromonadales</taxon>
        <taxon>Pseudoalteromonadaceae</taxon>
        <taxon>Pseudoalteromonas</taxon>
    </lineage>
</organism>
<dbReference type="AlphaFoldDB" id="A0A0F4Q3M7"/>
<dbReference type="RefSeq" id="WP_022943441.1">
    <property type="nucleotide sequence ID" value="NZ_CP023396.1"/>
</dbReference>
<dbReference type="InterPro" id="IPR011992">
    <property type="entry name" value="EF-hand-dom_pair"/>
</dbReference>
<dbReference type="GeneID" id="58227486"/>